<keyword evidence="1" id="KW-0812">Transmembrane</keyword>
<dbReference type="EMBL" id="JBHRSK010000011">
    <property type="protein sequence ID" value="MFC2969312.1"/>
    <property type="molecule type" value="Genomic_DNA"/>
</dbReference>
<comment type="caution">
    <text evidence="3">The sequence shown here is derived from an EMBL/GenBank/DDBJ whole genome shotgun (WGS) entry which is preliminary data.</text>
</comment>
<feature type="transmembrane region" description="Helical" evidence="1">
    <location>
        <begin position="235"/>
        <end position="259"/>
    </location>
</feature>
<dbReference type="RefSeq" id="WP_377834020.1">
    <property type="nucleotide sequence ID" value="NZ_JBHRSK010000011.1"/>
</dbReference>
<feature type="chain" id="PRO_5045140734" evidence="2">
    <location>
        <begin position="28"/>
        <end position="263"/>
    </location>
</feature>
<keyword evidence="2" id="KW-0732">Signal</keyword>
<reference evidence="4" key="1">
    <citation type="journal article" date="2019" name="Int. J. Syst. Evol. Microbiol.">
        <title>The Global Catalogue of Microorganisms (GCM) 10K type strain sequencing project: providing services to taxonomists for standard genome sequencing and annotation.</title>
        <authorList>
            <consortium name="The Broad Institute Genomics Platform"/>
            <consortium name="The Broad Institute Genome Sequencing Center for Infectious Disease"/>
            <person name="Wu L."/>
            <person name="Ma J."/>
        </authorList>
    </citation>
    <scope>NUCLEOTIDE SEQUENCE [LARGE SCALE GENOMIC DNA]</scope>
    <source>
        <strain evidence="4">KCTC 62192</strain>
    </source>
</reference>
<keyword evidence="1" id="KW-0472">Membrane</keyword>
<proteinExistence type="predicted"/>
<organism evidence="3 4">
    <name type="scientific">Acidimangrovimonas pyrenivorans</name>
    <dbReference type="NCBI Taxonomy" id="2030798"/>
    <lineage>
        <taxon>Bacteria</taxon>
        <taxon>Pseudomonadati</taxon>
        <taxon>Pseudomonadota</taxon>
        <taxon>Alphaproteobacteria</taxon>
        <taxon>Rhodobacterales</taxon>
        <taxon>Paracoccaceae</taxon>
        <taxon>Acidimangrovimonas</taxon>
    </lineage>
</organism>
<dbReference type="InterPro" id="IPR019088">
    <property type="entry name" value="CHP02186-rel_TM"/>
</dbReference>
<name>A0ABV7AKN7_9RHOB</name>
<evidence type="ECO:0000313" key="3">
    <source>
        <dbReference type="EMBL" id="MFC2969312.1"/>
    </source>
</evidence>
<evidence type="ECO:0000256" key="2">
    <source>
        <dbReference type="SAM" id="SignalP"/>
    </source>
</evidence>
<keyword evidence="4" id="KW-1185">Reference proteome</keyword>
<evidence type="ECO:0000256" key="1">
    <source>
        <dbReference type="SAM" id="Phobius"/>
    </source>
</evidence>
<evidence type="ECO:0000313" key="4">
    <source>
        <dbReference type="Proteomes" id="UP001595443"/>
    </source>
</evidence>
<sequence>MIRRFLIPAVTVAALAGALLGAAPARAEQLVSGLSKDRVAITANFNGSDILVFGAVKRDRPIPPGPPLDVIMTLQGPSQPLIVRKKERKFGIWVNSEAVTISGAPSFYAIATSAPLAKSLSATDDLRYRITIPKAIRAVGTASEAPDAPRFTDALIRLREKNGLYKLNEGSVDFQAATLFNTSIALPSNLTEGAYKLRIFLTRGGTVLDSSDSVIEVRREGLERWLYRLSKDQPLAYGVLSLFIAIAAGWLASTAFRIAKSRM</sequence>
<protein>
    <submittedName>
        <fullName evidence="3">TIGR02186 family protein</fullName>
    </submittedName>
</protein>
<feature type="signal peptide" evidence="2">
    <location>
        <begin position="1"/>
        <end position="27"/>
    </location>
</feature>
<dbReference type="Pfam" id="PF09608">
    <property type="entry name" value="Alph_Pro_TM"/>
    <property type="match status" value="1"/>
</dbReference>
<dbReference type="Proteomes" id="UP001595443">
    <property type="component" value="Unassembled WGS sequence"/>
</dbReference>
<gene>
    <name evidence="3" type="ORF">ACFOES_14495</name>
</gene>
<keyword evidence="1" id="KW-1133">Transmembrane helix</keyword>
<accession>A0ABV7AKN7</accession>